<evidence type="ECO:0000313" key="5">
    <source>
        <dbReference type="EMBL" id="HIZ41378.1"/>
    </source>
</evidence>
<dbReference type="EMBL" id="DXBP01000017">
    <property type="protein sequence ID" value="HIZ41378.1"/>
    <property type="molecule type" value="Genomic_DNA"/>
</dbReference>
<dbReference type="InterPro" id="IPR018062">
    <property type="entry name" value="HTH_AraC-typ_CS"/>
</dbReference>
<dbReference type="InterPro" id="IPR003313">
    <property type="entry name" value="AraC-bd"/>
</dbReference>
<evidence type="ECO:0000256" key="3">
    <source>
        <dbReference type="ARBA" id="ARBA00023163"/>
    </source>
</evidence>
<dbReference type="SUPFAM" id="SSF46689">
    <property type="entry name" value="Homeodomain-like"/>
    <property type="match status" value="2"/>
</dbReference>
<dbReference type="Pfam" id="PF02311">
    <property type="entry name" value="AraC_binding"/>
    <property type="match status" value="1"/>
</dbReference>
<dbReference type="AlphaFoldDB" id="A0A9D2J9G0"/>
<dbReference type="PROSITE" id="PS01124">
    <property type="entry name" value="HTH_ARAC_FAMILY_2"/>
    <property type="match status" value="1"/>
</dbReference>
<dbReference type="Gene3D" id="1.10.10.60">
    <property type="entry name" value="Homeodomain-like"/>
    <property type="match status" value="2"/>
</dbReference>
<proteinExistence type="predicted"/>
<organism evidence="5 6">
    <name type="scientific">Candidatus Gemmiger excrementigallinarum</name>
    <dbReference type="NCBI Taxonomy" id="2838609"/>
    <lineage>
        <taxon>Bacteria</taxon>
        <taxon>Bacillati</taxon>
        <taxon>Bacillota</taxon>
        <taxon>Clostridia</taxon>
        <taxon>Eubacteriales</taxon>
        <taxon>Gemmiger</taxon>
    </lineage>
</organism>
<protein>
    <submittedName>
        <fullName evidence="5">AraC family transcriptional regulator</fullName>
    </submittedName>
</protein>
<evidence type="ECO:0000256" key="1">
    <source>
        <dbReference type="ARBA" id="ARBA00023015"/>
    </source>
</evidence>
<feature type="domain" description="HTH araC/xylS-type" evidence="4">
    <location>
        <begin position="176"/>
        <end position="274"/>
    </location>
</feature>
<keyword evidence="3" id="KW-0804">Transcription</keyword>
<reference evidence="5" key="2">
    <citation type="submission" date="2021-04" db="EMBL/GenBank/DDBJ databases">
        <authorList>
            <person name="Gilroy R."/>
        </authorList>
    </citation>
    <scope>NUCLEOTIDE SEQUENCE</scope>
    <source>
        <strain evidence="5">ChiSxjej1B13-11774</strain>
    </source>
</reference>
<dbReference type="Proteomes" id="UP000824048">
    <property type="component" value="Unassembled WGS sequence"/>
</dbReference>
<dbReference type="InterPro" id="IPR018060">
    <property type="entry name" value="HTH_AraC"/>
</dbReference>
<dbReference type="SMART" id="SM00342">
    <property type="entry name" value="HTH_ARAC"/>
    <property type="match status" value="1"/>
</dbReference>
<dbReference type="InterPro" id="IPR020449">
    <property type="entry name" value="Tscrpt_reg_AraC-type_HTH"/>
</dbReference>
<comment type="caution">
    <text evidence="5">The sequence shown here is derived from an EMBL/GenBank/DDBJ whole genome shotgun (WGS) entry which is preliminary data.</text>
</comment>
<sequence length="289" mass="32568">MPEVYKQSFKQNYTNNVDLSVFNCGLERCAPGHTWGPGIRDHYLIHLILAGKGTFQTGGKTWELAPGDLFFVQPNQLNTYTADAQQPWEYCWVGFNGISAHRLASLLPFSEDQPVHHTQHPDEMFKAMENIYRARGLRVQDETAMVGYLYLFIAVLMEETGERRLHNTSSSSQYVLNAIKYIQFNYSHDISIDDVAKSVGVSRSHLYRVFMSNVGKSPIDYLTEYRINEACKLLQAGNLSIAEVAISVGFFDQFYFSRVFKRAKGVPPSKYIAAQQASASDAPGTPNTP</sequence>
<dbReference type="CDD" id="cd06986">
    <property type="entry name" value="cupin_MmsR-like_N"/>
    <property type="match status" value="1"/>
</dbReference>
<dbReference type="InterPro" id="IPR037923">
    <property type="entry name" value="HTH-like"/>
</dbReference>
<evidence type="ECO:0000259" key="4">
    <source>
        <dbReference type="PROSITE" id="PS01124"/>
    </source>
</evidence>
<dbReference type="Gene3D" id="2.60.120.280">
    <property type="entry name" value="Regulatory protein AraC"/>
    <property type="match status" value="1"/>
</dbReference>
<dbReference type="SUPFAM" id="SSF51215">
    <property type="entry name" value="Regulatory protein AraC"/>
    <property type="match status" value="1"/>
</dbReference>
<dbReference type="GO" id="GO:0003700">
    <property type="term" value="F:DNA-binding transcription factor activity"/>
    <property type="evidence" value="ECO:0007669"/>
    <property type="project" value="InterPro"/>
</dbReference>
<dbReference type="PROSITE" id="PS00041">
    <property type="entry name" value="HTH_ARAC_FAMILY_1"/>
    <property type="match status" value="1"/>
</dbReference>
<accession>A0A9D2J9G0</accession>
<evidence type="ECO:0000313" key="6">
    <source>
        <dbReference type="Proteomes" id="UP000824048"/>
    </source>
</evidence>
<dbReference type="InterPro" id="IPR009057">
    <property type="entry name" value="Homeodomain-like_sf"/>
</dbReference>
<dbReference type="PANTHER" id="PTHR43280:SF2">
    <property type="entry name" value="HTH-TYPE TRANSCRIPTIONAL REGULATOR EXSA"/>
    <property type="match status" value="1"/>
</dbReference>
<name>A0A9D2J9G0_9FIRM</name>
<dbReference type="PANTHER" id="PTHR43280">
    <property type="entry name" value="ARAC-FAMILY TRANSCRIPTIONAL REGULATOR"/>
    <property type="match status" value="1"/>
</dbReference>
<keyword evidence="1" id="KW-0805">Transcription regulation</keyword>
<reference evidence="5" key="1">
    <citation type="journal article" date="2021" name="PeerJ">
        <title>Extensive microbial diversity within the chicken gut microbiome revealed by metagenomics and culture.</title>
        <authorList>
            <person name="Gilroy R."/>
            <person name="Ravi A."/>
            <person name="Getino M."/>
            <person name="Pursley I."/>
            <person name="Horton D.L."/>
            <person name="Alikhan N.F."/>
            <person name="Baker D."/>
            <person name="Gharbi K."/>
            <person name="Hall N."/>
            <person name="Watson M."/>
            <person name="Adriaenssens E.M."/>
            <person name="Foster-Nyarko E."/>
            <person name="Jarju S."/>
            <person name="Secka A."/>
            <person name="Antonio M."/>
            <person name="Oren A."/>
            <person name="Chaudhuri R.R."/>
            <person name="La Ragione R."/>
            <person name="Hildebrand F."/>
            <person name="Pallen M.J."/>
        </authorList>
    </citation>
    <scope>NUCLEOTIDE SEQUENCE</scope>
    <source>
        <strain evidence="5">ChiSxjej1B13-11774</strain>
    </source>
</reference>
<dbReference type="GO" id="GO:0043565">
    <property type="term" value="F:sequence-specific DNA binding"/>
    <property type="evidence" value="ECO:0007669"/>
    <property type="project" value="InterPro"/>
</dbReference>
<gene>
    <name evidence="5" type="ORF">H9811_02330</name>
</gene>
<keyword evidence="2" id="KW-0238">DNA-binding</keyword>
<dbReference type="PRINTS" id="PR00032">
    <property type="entry name" value="HTHARAC"/>
</dbReference>
<dbReference type="Pfam" id="PF12833">
    <property type="entry name" value="HTH_18"/>
    <property type="match status" value="1"/>
</dbReference>
<evidence type="ECO:0000256" key="2">
    <source>
        <dbReference type="ARBA" id="ARBA00023125"/>
    </source>
</evidence>